<dbReference type="GO" id="GO:0005975">
    <property type="term" value="P:carbohydrate metabolic process"/>
    <property type="evidence" value="ECO:0007669"/>
    <property type="project" value="InterPro"/>
</dbReference>
<dbReference type="InterPro" id="IPR014718">
    <property type="entry name" value="GH-type_carb-bd"/>
</dbReference>
<protein>
    <submittedName>
        <fullName evidence="2">Galactose mutarotase</fullName>
    </submittedName>
</protein>
<dbReference type="GO" id="GO:0003824">
    <property type="term" value="F:catalytic activity"/>
    <property type="evidence" value="ECO:0007669"/>
    <property type="project" value="InterPro"/>
</dbReference>
<keyword evidence="3" id="KW-1185">Reference proteome</keyword>
<dbReference type="SUPFAM" id="SSF74650">
    <property type="entry name" value="Galactose mutarotase-like"/>
    <property type="match status" value="1"/>
</dbReference>
<organism evidence="2 3">
    <name type="scientific">Clostridium amylolyticum</name>
    <dbReference type="NCBI Taxonomy" id="1121298"/>
    <lineage>
        <taxon>Bacteria</taxon>
        <taxon>Bacillati</taxon>
        <taxon>Bacillota</taxon>
        <taxon>Clostridia</taxon>
        <taxon>Eubacteriales</taxon>
        <taxon>Clostridiaceae</taxon>
        <taxon>Clostridium</taxon>
    </lineage>
</organism>
<dbReference type="Proteomes" id="UP000184080">
    <property type="component" value="Unassembled WGS sequence"/>
</dbReference>
<dbReference type="GO" id="GO:0030246">
    <property type="term" value="F:carbohydrate binding"/>
    <property type="evidence" value="ECO:0007669"/>
    <property type="project" value="InterPro"/>
</dbReference>
<evidence type="ECO:0000259" key="1">
    <source>
        <dbReference type="Pfam" id="PF17128"/>
    </source>
</evidence>
<name>A0A1M6HM52_9CLOT</name>
<proteinExistence type="predicted"/>
<gene>
    <name evidence="2" type="ORF">SAMN05444401_2570</name>
</gene>
<dbReference type="STRING" id="1121298.SAMN05444401_2570"/>
<evidence type="ECO:0000313" key="2">
    <source>
        <dbReference type="EMBL" id="SHJ23220.1"/>
    </source>
</evidence>
<reference evidence="2 3" key="1">
    <citation type="submission" date="2016-11" db="EMBL/GenBank/DDBJ databases">
        <authorList>
            <person name="Jaros S."/>
            <person name="Januszkiewicz K."/>
            <person name="Wedrychowicz H."/>
        </authorList>
    </citation>
    <scope>NUCLEOTIDE SEQUENCE [LARGE SCALE GENOMIC DNA]</scope>
    <source>
        <strain evidence="2 3">DSM 21864</strain>
    </source>
</reference>
<dbReference type="RefSeq" id="WP_073007095.1">
    <property type="nucleotide sequence ID" value="NZ_FQZO01000003.1"/>
</dbReference>
<dbReference type="Gene3D" id="2.70.98.10">
    <property type="match status" value="1"/>
</dbReference>
<evidence type="ECO:0000313" key="3">
    <source>
        <dbReference type="Proteomes" id="UP000184080"/>
    </source>
</evidence>
<dbReference type="InterPro" id="IPR033396">
    <property type="entry name" value="DUF5107"/>
</dbReference>
<dbReference type="Pfam" id="PF17128">
    <property type="entry name" value="DUF5107"/>
    <property type="match status" value="1"/>
</dbReference>
<dbReference type="OrthoDB" id="113447at2"/>
<dbReference type="InterPro" id="IPR011013">
    <property type="entry name" value="Gal_mutarotase_sf_dom"/>
</dbReference>
<sequence>MIKETIFKGEKAILMESEELRVVILPEIGGKLCSIYDKNKEFEVLFQNKKDYYKKAQLNSNFGEFDASGFDDCFPTIDESKVMVSGKEVIYPDHGEVWSSRLKYNILEDAALLNMHSEILPYNYSKKVSVQGKEVELHYEIENTGRDKFPIIWAMHCLVNCEEDMTINFPEDTKTIENVHESKALGKVGEIYTYPIDTVISGKKFDFRKINSAKPNNTEKYYVAHKTRTGRCSMHYPSKDVTFEIVYDIEKLPYVGFWVTEGGFRGDYNCALEPTNGYYDSIDMAVRREMCHYLKPGEKFNFDIKLIIK</sequence>
<accession>A0A1M6HM52</accession>
<dbReference type="EMBL" id="FQZO01000003">
    <property type="protein sequence ID" value="SHJ23220.1"/>
    <property type="molecule type" value="Genomic_DNA"/>
</dbReference>
<dbReference type="AlphaFoldDB" id="A0A1M6HM52"/>
<feature type="domain" description="DUF5107" evidence="1">
    <location>
        <begin position="11"/>
        <end position="259"/>
    </location>
</feature>